<name>A0A1X7SU67_AMPQE</name>
<dbReference type="EnsemblMetazoa" id="Aqu2.1.05641_001">
    <property type="protein sequence ID" value="Aqu2.1.05641_001"/>
    <property type="gene ID" value="Aqu2.1.05641"/>
</dbReference>
<sequence length="111" mass="12491">MARSLEVKEQVKGNGATCLSSRKRQDEEIWSYYELEKCLQFIKDHKTVTLQFPDDMLHESVQVSSILQRESKKDLFVLGDTSYGSCCVDEVGAEHVGSDGIIHFGTSCLTE</sequence>
<protein>
    <submittedName>
        <fullName evidence="1">Uncharacterized protein</fullName>
    </submittedName>
</protein>
<dbReference type="InterPro" id="IPR016435">
    <property type="entry name" value="DPH1/DPH2"/>
</dbReference>
<dbReference type="InterPro" id="IPR042263">
    <property type="entry name" value="DPH1/DPH2_1"/>
</dbReference>
<reference evidence="1" key="1">
    <citation type="submission" date="2017-05" db="UniProtKB">
        <authorList>
            <consortium name="EnsemblMetazoa"/>
        </authorList>
    </citation>
    <scope>IDENTIFICATION</scope>
</reference>
<dbReference type="GO" id="GO:0090560">
    <property type="term" value="F:2-(3-amino-3-carboxypropyl)histidine synthase activity"/>
    <property type="evidence" value="ECO:0007669"/>
    <property type="project" value="InterPro"/>
</dbReference>
<accession>A0A1X7SU67</accession>
<dbReference type="eggNOG" id="KOG2648">
    <property type="taxonomic scope" value="Eukaryota"/>
</dbReference>
<dbReference type="GO" id="GO:0017183">
    <property type="term" value="P:protein histidyl modification to diphthamide"/>
    <property type="evidence" value="ECO:0007669"/>
    <property type="project" value="InterPro"/>
</dbReference>
<dbReference type="Pfam" id="PF01866">
    <property type="entry name" value="Diphthamide_syn"/>
    <property type="match status" value="1"/>
</dbReference>
<dbReference type="InParanoid" id="A0A1X7SU67"/>
<dbReference type="OrthoDB" id="449241at2759"/>
<dbReference type="STRING" id="400682.A0A1X7SU67"/>
<proteinExistence type="predicted"/>
<dbReference type="SFLD" id="SFLDS00032">
    <property type="entry name" value="Radical_SAM_3-amino-3-carboxyp"/>
    <property type="match status" value="1"/>
</dbReference>
<dbReference type="Gene3D" id="3.40.50.11840">
    <property type="entry name" value="Diphthamide synthesis DPH1/DPH2 domain 1"/>
    <property type="match status" value="1"/>
</dbReference>
<organism evidence="1">
    <name type="scientific">Amphimedon queenslandica</name>
    <name type="common">Sponge</name>
    <dbReference type="NCBI Taxonomy" id="400682"/>
    <lineage>
        <taxon>Eukaryota</taxon>
        <taxon>Metazoa</taxon>
        <taxon>Porifera</taxon>
        <taxon>Demospongiae</taxon>
        <taxon>Heteroscleromorpha</taxon>
        <taxon>Haplosclerida</taxon>
        <taxon>Niphatidae</taxon>
        <taxon>Amphimedon</taxon>
    </lineage>
</organism>
<dbReference type="PANTHER" id="PTHR10762">
    <property type="entry name" value="DIPHTHAMIDE BIOSYNTHESIS PROTEIN"/>
    <property type="match status" value="1"/>
</dbReference>
<dbReference type="NCBIfam" id="TIGR00322">
    <property type="entry name" value="diphth2_R"/>
    <property type="match status" value="1"/>
</dbReference>
<evidence type="ECO:0000313" key="1">
    <source>
        <dbReference type="EnsemblMetazoa" id="Aqu2.1.05641_001"/>
    </source>
</evidence>
<dbReference type="PANTHER" id="PTHR10762:SF2">
    <property type="entry name" value="2-(3-AMINO-3-CARBOXYPROPYL)HISTIDINE SYNTHASE SUBUNIT 2"/>
    <property type="match status" value="1"/>
</dbReference>
<dbReference type="AlphaFoldDB" id="A0A1X7SU67"/>